<dbReference type="PANTHER" id="PTHR42829:SF2">
    <property type="entry name" value="NADH-UBIQUINONE OXIDOREDUCTASE CHAIN 5"/>
    <property type="match status" value="1"/>
</dbReference>
<comment type="function">
    <text evidence="1">NDH-1 shuttles electrons from NADH, via FMN and iron-sulfur (Fe-S) centers, to quinones in the respiratory chain. The immediate electron acceptor for the enzyme in this species is believed to be ubiquinone. Couples the redox reaction to proton translocation (for every two electrons transferred, four hydrogen ions are translocated across the cytoplasmic membrane), and thus conserves the redox energy in a proton gradient.</text>
</comment>
<proteinExistence type="predicted"/>
<reference evidence="11" key="1">
    <citation type="submission" date="2020-08" db="EMBL/GenBank/DDBJ databases">
        <title>Paracoccus amoyensis sp. nov., isolated from the surface seawater at coast of Xiamen, Fujian.</title>
        <authorList>
            <person name="Lyu L."/>
        </authorList>
    </citation>
    <scope>NUCLEOTIDE SEQUENCE</scope>
    <source>
        <strain evidence="11">11-3</strain>
    </source>
</reference>
<dbReference type="PRINTS" id="PR01434">
    <property type="entry name" value="NADHDHGNASE5"/>
</dbReference>
<keyword evidence="4 8" id="KW-1133">Transmembrane helix</keyword>
<evidence type="ECO:0000256" key="7">
    <source>
        <dbReference type="SAM" id="MobiDB-lite"/>
    </source>
</evidence>
<dbReference type="Proteomes" id="UP000608594">
    <property type="component" value="Unassembled WGS sequence"/>
</dbReference>
<feature type="domain" description="NADH-Ubiquinone oxidoreductase (complex I) chain 5 N-terminal" evidence="10">
    <location>
        <begin position="62"/>
        <end position="108"/>
    </location>
</feature>
<accession>A0A926GE06</accession>
<dbReference type="GO" id="GO:0015990">
    <property type="term" value="P:electron transport coupled proton transport"/>
    <property type="evidence" value="ECO:0007669"/>
    <property type="project" value="TreeGrafter"/>
</dbReference>
<keyword evidence="5 8" id="KW-0472">Membrane</keyword>
<feature type="transmembrane region" description="Helical" evidence="8">
    <location>
        <begin position="472"/>
        <end position="490"/>
    </location>
</feature>
<evidence type="ECO:0000256" key="2">
    <source>
        <dbReference type="ARBA" id="ARBA00004127"/>
    </source>
</evidence>
<dbReference type="RefSeq" id="WP_187791815.1">
    <property type="nucleotide sequence ID" value="NZ_JACOQL010000001.1"/>
</dbReference>
<feature type="transmembrane region" description="Helical" evidence="8">
    <location>
        <begin position="288"/>
        <end position="309"/>
    </location>
</feature>
<feature type="transmembrane region" description="Helical" evidence="8">
    <location>
        <begin position="704"/>
        <end position="724"/>
    </location>
</feature>
<feature type="transmembrane region" description="Helical" evidence="8">
    <location>
        <begin position="6"/>
        <end position="23"/>
    </location>
</feature>
<feature type="transmembrane region" description="Helical" evidence="8">
    <location>
        <begin position="118"/>
        <end position="135"/>
    </location>
</feature>
<feature type="transmembrane region" description="Helical" evidence="8">
    <location>
        <begin position="30"/>
        <end position="50"/>
    </location>
</feature>
<evidence type="ECO:0000256" key="4">
    <source>
        <dbReference type="ARBA" id="ARBA00022989"/>
    </source>
</evidence>
<dbReference type="InterPro" id="IPR001516">
    <property type="entry name" value="Proton_antipo_N"/>
</dbReference>
<feature type="transmembrane region" description="Helical" evidence="8">
    <location>
        <begin position="181"/>
        <end position="206"/>
    </location>
</feature>
<comment type="subcellular location">
    <subcellularLocation>
        <location evidence="2">Endomembrane system</location>
        <topology evidence="2">Multi-pass membrane protein</topology>
    </subcellularLocation>
    <subcellularLocation>
        <location evidence="6">Membrane</location>
        <topology evidence="6">Multi-pass membrane protein</topology>
    </subcellularLocation>
</comment>
<evidence type="ECO:0000313" key="11">
    <source>
        <dbReference type="EMBL" id="MBC9245412.1"/>
    </source>
</evidence>
<feature type="transmembrane region" description="Helical" evidence="8">
    <location>
        <begin position="79"/>
        <end position="97"/>
    </location>
</feature>
<dbReference type="PANTHER" id="PTHR42829">
    <property type="entry name" value="NADH-UBIQUINONE OXIDOREDUCTASE CHAIN 5"/>
    <property type="match status" value="1"/>
</dbReference>
<dbReference type="Pfam" id="PF00662">
    <property type="entry name" value="Proton_antipo_N"/>
    <property type="match status" value="1"/>
</dbReference>
<feature type="domain" description="NADH:quinone oxidoreductase/Mrp antiporter transmembrane" evidence="9">
    <location>
        <begin position="135"/>
        <end position="438"/>
    </location>
</feature>
<dbReference type="GO" id="GO:0042773">
    <property type="term" value="P:ATP synthesis coupled electron transport"/>
    <property type="evidence" value="ECO:0007669"/>
    <property type="project" value="InterPro"/>
</dbReference>
<evidence type="ECO:0000256" key="8">
    <source>
        <dbReference type="SAM" id="Phobius"/>
    </source>
</evidence>
<dbReference type="InterPro" id="IPR003945">
    <property type="entry name" value="NU5C-like"/>
</dbReference>
<evidence type="ECO:0000256" key="1">
    <source>
        <dbReference type="ARBA" id="ARBA00002378"/>
    </source>
</evidence>
<keyword evidence="12" id="KW-1185">Reference proteome</keyword>
<feature type="transmembrane region" description="Helical" evidence="8">
    <location>
        <begin position="601"/>
        <end position="622"/>
    </location>
</feature>
<feature type="compositionally biased region" description="Low complexity" evidence="7">
    <location>
        <begin position="548"/>
        <end position="559"/>
    </location>
</feature>
<evidence type="ECO:0000259" key="10">
    <source>
        <dbReference type="Pfam" id="PF00662"/>
    </source>
</evidence>
<dbReference type="EMBL" id="JACOQL010000001">
    <property type="protein sequence ID" value="MBC9245412.1"/>
    <property type="molecule type" value="Genomic_DNA"/>
</dbReference>
<feature type="region of interest" description="Disordered" evidence="7">
    <location>
        <begin position="514"/>
        <end position="559"/>
    </location>
</feature>
<dbReference type="PRINTS" id="PR01435">
    <property type="entry name" value="NPOXDRDTASE5"/>
</dbReference>
<evidence type="ECO:0000256" key="3">
    <source>
        <dbReference type="ARBA" id="ARBA00022692"/>
    </source>
</evidence>
<feature type="transmembrane region" description="Helical" evidence="8">
    <location>
        <begin position="226"/>
        <end position="248"/>
    </location>
</feature>
<dbReference type="GO" id="GO:0003954">
    <property type="term" value="F:NADH dehydrogenase activity"/>
    <property type="evidence" value="ECO:0007669"/>
    <property type="project" value="TreeGrafter"/>
</dbReference>
<dbReference type="GO" id="GO:0012505">
    <property type="term" value="C:endomembrane system"/>
    <property type="evidence" value="ECO:0007669"/>
    <property type="project" value="UniProtKB-SubCell"/>
</dbReference>
<organism evidence="11 12">
    <name type="scientific">Paracoccus amoyensis</name>
    <dbReference type="NCBI Taxonomy" id="2760093"/>
    <lineage>
        <taxon>Bacteria</taxon>
        <taxon>Pseudomonadati</taxon>
        <taxon>Pseudomonadota</taxon>
        <taxon>Alphaproteobacteria</taxon>
        <taxon>Rhodobacterales</taxon>
        <taxon>Paracoccaceae</taxon>
        <taxon>Paracoccus</taxon>
    </lineage>
</organism>
<name>A0A926GE06_9RHOB</name>
<gene>
    <name evidence="11" type="primary">nuoL</name>
    <name evidence="11" type="ORF">H4P12_01490</name>
</gene>
<protein>
    <submittedName>
        <fullName evidence="11">NADH-quinone oxidoreductase subunit L</fullName>
    </submittedName>
</protein>
<dbReference type="InterPro" id="IPR001750">
    <property type="entry name" value="ND/Mrp_TM"/>
</dbReference>
<feature type="transmembrane region" description="Helical" evidence="8">
    <location>
        <begin position="344"/>
        <end position="362"/>
    </location>
</feature>
<dbReference type="NCBIfam" id="TIGR01974">
    <property type="entry name" value="NDH_I_L"/>
    <property type="match status" value="1"/>
</dbReference>
<evidence type="ECO:0000256" key="5">
    <source>
        <dbReference type="ARBA" id="ARBA00023136"/>
    </source>
</evidence>
<sequence>MVQFILFAPLVGALIAGFGWRVIGERAAQLLTTGILFVCALFSWIIFLTFDGVTQHLPVLDWVVSGDFVSQWAIRLDRLTAIMLIVVTTVSALVHMYSLGYMAHDENWEHGEHYKARFFAYLSFFTFAMLMLVTADNLLQMFFGWEGVGVASYLLIGFYYRKPSANAAAMKAFIVNRVGDFGFLLGMFGLFWMTGSIQFDQVFAAVPELAQTKMHFLWADWSATNLLAFLLFVGAMGKSAQLFLHTWLPDAMEGPTPVSALIHAATMVTAGVFLVCRMSPLFEFAPDAKLFVTIIGATTAFFAATVGLVQNDIKRVIAYSTCSQLGYMFVAAGTGVYSVAMFHLFTHAFFKAMLFLGAGSVIHAMHHEQDMRNYGGLRKKIPLTFYAMLIGTLAITGVGIPLTHIGFAGFLSKDAVIESAWAGNTYAFWMLVIAAAMTSFYSWRLMFLTFWGKPRGDHHAHDHAHESPPVMTIPLGVLALGAIFAGMIWYQPFFGSHDRVLQFFAIGHGQAHASAEEGQGEAAPGTEHAVEPVEAEGAQAPAPEHATADTAEGEPAAPEGETGIVDGVVVVDPSQTPEALGGAIYMAPYNHVMDEAHHAPVWVKISPFIAMLGGLALAWLMYIRYPTAPATLAAQQSVLYRFLLNKWYFDEIYNFLIVRPTLWLGRKLWTGGDGAIIDGAINGVAMGIIPRLTRFAGRVQSGYLFHYAFGMVLGVVGLLIWVMMRGTH</sequence>
<feature type="transmembrane region" description="Helical" evidence="8">
    <location>
        <begin position="383"/>
        <end position="407"/>
    </location>
</feature>
<comment type="caution">
    <text evidence="11">The sequence shown here is derived from an EMBL/GenBank/DDBJ whole genome shotgun (WGS) entry which is preliminary data.</text>
</comment>
<dbReference type="InterPro" id="IPR018393">
    <property type="entry name" value="NADHpl_OxRdtase_5_subgr"/>
</dbReference>
<feature type="transmembrane region" description="Helical" evidence="8">
    <location>
        <begin position="141"/>
        <end position="160"/>
    </location>
</feature>
<evidence type="ECO:0000259" key="9">
    <source>
        <dbReference type="Pfam" id="PF00361"/>
    </source>
</evidence>
<evidence type="ECO:0000313" key="12">
    <source>
        <dbReference type="Proteomes" id="UP000608594"/>
    </source>
</evidence>
<feature type="transmembrane region" description="Helical" evidence="8">
    <location>
        <begin position="316"/>
        <end position="338"/>
    </location>
</feature>
<dbReference type="Pfam" id="PF00361">
    <property type="entry name" value="Proton_antipo_M"/>
    <property type="match status" value="1"/>
</dbReference>
<feature type="transmembrane region" description="Helical" evidence="8">
    <location>
        <begin position="427"/>
        <end position="451"/>
    </location>
</feature>
<dbReference type="Gene3D" id="1.20.5.2700">
    <property type="match status" value="1"/>
</dbReference>
<evidence type="ECO:0000256" key="6">
    <source>
        <dbReference type="RuleBase" id="RU000320"/>
    </source>
</evidence>
<dbReference type="NCBIfam" id="NF005141">
    <property type="entry name" value="PRK06590.1"/>
    <property type="match status" value="1"/>
</dbReference>
<feature type="transmembrane region" description="Helical" evidence="8">
    <location>
        <begin position="260"/>
        <end position="282"/>
    </location>
</feature>
<dbReference type="GO" id="GO:0016020">
    <property type="term" value="C:membrane"/>
    <property type="evidence" value="ECO:0007669"/>
    <property type="project" value="UniProtKB-SubCell"/>
</dbReference>
<dbReference type="GO" id="GO:0008137">
    <property type="term" value="F:NADH dehydrogenase (ubiquinone) activity"/>
    <property type="evidence" value="ECO:0007669"/>
    <property type="project" value="InterPro"/>
</dbReference>
<dbReference type="AlphaFoldDB" id="A0A926GE06"/>
<keyword evidence="3 6" id="KW-0812">Transmembrane</keyword>